<dbReference type="Gene3D" id="3.20.20.140">
    <property type="entry name" value="Metal-dependent hydrolases"/>
    <property type="match status" value="1"/>
</dbReference>
<dbReference type="Pfam" id="PF13304">
    <property type="entry name" value="AAA_21"/>
    <property type="match status" value="1"/>
</dbReference>
<dbReference type="OrthoDB" id="9791620at2"/>
<dbReference type="GO" id="GO:0016887">
    <property type="term" value="F:ATP hydrolysis activity"/>
    <property type="evidence" value="ECO:0007669"/>
    <property type="project" value="InterPro"/>
</dbReference>
<evidence type="ECO:0000313" key="3">
    <source>
        <dbReference type="Proteomes" id="UP000254519"/>
    </source>
</evidence>
<dbReference type="SUPFAM" id="SSF89550">
    <property type="entry name" value="PHP domain-like"/>
    <property type="match status" value="1"/>
</dbReference>
<dbReference type="SUPFAM" id="SSF52540">
    <property type="entry name" value="P-loop containing nucleoside triphosphate hydrolases"/>
    <property type="match status" value="1"/>
</dbReference>
<evidence type="ECO:0000313" key="2">
    <source>
        <dbReference type="EMBL" id="SUJ10866.1"/>
    </source>
</evidence>
<feature type="domain" description="ATPase AAA-type core" evidence="1">
    <location>
        <begin position="713"/>
        <end position="848"/>
    </location>
</feature>
<dbReference type="AlphaFoldDB" id="A0A380C199"/>
<dbReference type="GO" id="GO:0005524">
    <property type="term" value="F:ATP binding"/>
    <property type="evidence" value="ECO:0007669"/>
    <property type="project" value="InterPro"/>
</dbReference>
<dbReference type="RefSeq" id="WP_115361889.1">
    <property type="nucleotide sequence ID" value="NZ_CP038012.1"/>
</dbReference>
<dbReference type="Gene3D" id="3.40.50.300">
    <property type="entry name" value="P-loop containing nucleotide triphosphate hydrolases"/>
    <property type="match status" value="2"/>
</dbReference>
<dbReference type="PANTHER" id="PTHR42924">
    <property type="entry name" value="EXONUCLEASE"/>
    <property type="match status" value="1"/>
</dbReference>
<organism evidence="2 3">
    <name type="scientific">Sporosarcina pasteurii</name>
    <name type="common">Bacillus pasteurii</name>
    <dbReference type="NCBI Taxonomy" id="1474"/>
    <lineage>
        <taxon>Bacteria</taxon>
        <taxon>Bacillati</taxon>
        <taxon>Bacillota</taxon>
        <taxon>Bacilli</taxon>
        <taxon>Bacillales</taxon>
        <taxon>Caryophanaceae</taxon>
        <taxon>Sporosarcina</taxon>
    </lineage>
</organism>
<dbReference type="InterPro" id="IPR027417">
    <property type="entry name" value="P-loop_NTPase"/>
</dbReference>
<dbReference type="PANTHER" id="PTHR42924:SF3">
    <property type="entry name" value="POLYMERASE_HISTIDINOL PHOSPHATASE N-TERMINAL DOMAIN-CONTAINING PROTEIN"/>
    <property type="match status" value="1"/>
</dbReference>
<protein>
    <submittedName>
        <fullName evidence="2">ABC-type enterochelin transport system, ATPase component</fullName>
    </submittedName>
</protein>
<dbReference type="EMBL" id="UGYZ01000002">
    <property type="protein sequence ID" value="SUJ10866.1"/>
    <property type="molecule type" value="Genomic_DNA"/>
</dbReference>
<dbReference type="GO" id="GO:0035312">
    <property type="term" value="F:5'-3' DNA exonuclease activity"/>
    <property type="evidence" value="ECO:0007669"/>
    <property type="project" value="TreeGrafter"/>
</dbReference>
<gene>
    <name evidence="2" type="ORF">NCTC4822_02051</name>
</gene>
<proteinExistence type="predicted"/>
<dbReference type="NCBIfam" id="NF045780">
    <property type="entry name" value="TrlF_fam_ATP"/>
    <property type="match status" value="1"/>
</dbReference>
<dbReference type="Pfam" id="PF13263">
    <property type="entry name" value="PHP_C"/>
    <property type="match status" value="1"/>
</dbReference>
<evidence type="ECO:0000259" key="1">
    <source>
        <dbReference type="Pfam" id="PF13304"/>
    </source>
</evidence>
<sequence length="907" mass="103586">MLNGAKWWKFDFHAHTPASHDYGKGMNQDDLKKMTPKEWLLYHMEKEIDCVAVTDHNSGTWIDILNQTLQAMAQEEAEGYRPLHLFPGVEISVHGGIHLLAIFDKGTTSEHITKVLHLARYNGVFGETNNTTESTFSKVVQIIIENNGIAIPAHVDMEAGIFEESSGITLKQYLSCEGLLAIQVCDLNYSKPQIYRESKLNLTEVAGSDSHRPDQIGKDFTWVKMEQPNLDALKLALHDGEDGVIHSGITTPNPNDLKLRYYIKSLEIKNSSKAGREPIPLQINFSPWFSTIIGGRGSGKSSILEFLRIVLNKEDELPETLQSQFAEFKKVVTGRGQTGMLLANTEIRLELVKDGRDIALIWNNNNISELEKDEFGNWVSSGVTSGISKRFPIRLYSQKQLYELTKDPGLLLQLIDNQFDKDKWKQDKLQYESEWLEVRRKIRDITNKLGRQKDIELQINDINAKIKLFEEMGHSDVLSDFQNTKLVDSTLLSITEKVDSQINSVQSALTVLGKLELSDEAKQFIDVESMTVLSTSFSSWNNIVNEYQTLNQKLEEFKESFTIAIGDLPWNEQKADKVNRYRGLVEKLVEAGESDPHSYERLLQQKQDLLNEQKTFISMNSELRSEKVKAIEIWEKILDHEKQLRQHRMDIIHMWNNKNDDLKITLSELGNSHHAEESLREALRREGNTFARDICERDDNDRLQSGVIYSLYQFEDDVWSSRDRIVKELANPASLDEGNYTKRFKDHIKNVYANNPEDIDRLLIWFPEDLVTLKLLINSREENIDVGSAGQRTAAMLSLLLSIDDTPLIIDQPEDDLDTRRITDLIVKGLRNLKNKQQIIVVTHNPNIPVNGSAEMIIHLNFARGQIRVKAAGALQEVAIRKAVCDVMEGGSEALNNRYYRIFKALE</sequence>
<dbReference type="InterPro" id="IPR016195">
    <property type="entry name" value="Pol/histidinol_Pase-like"/>
</dbReference>
<dbReference type="InterPro" id="IPR052018">
    <property type="entry name" value="PHP_domain"/>
</dbReference>
<reference evidence="2 3" key="1">
    <citation type="submission" date="2018-06" db="EMBL/GenBank/DDBJ databases">
        <authorList>
            <consortium name="Pathogen Informatics"/>
            <person name="Doyle S."/>
        </authorList>
    </citation>
    <scope>NUCLEOTIDE SEQUENCE [LARGE SCALE GENOMIC DNA]</scope>
    <source>
        <strain evidence="3">ATCC 11859 / DSM 33 / NCIB 8841 / NCTC 4822</strain>
    </source>
</reference>
<keyword evidence="3" id="KW-1185">Reference proteome</keyword>
<dbReference type="GO" id="GO:0004534">
    <property type="term" value="F:5'-3' RNA exonuclease activity"/>
    <property type="evidence" value="ECO:0007669"/>
    <property type="project" value="TreeGrafter"/>
</dbReference>
<dbReference type="InterPro" id="IPR003959">
    <property type="entry name" value="ATPase_AAA_core"/>
</dbReference>
<name>A0A380C199_SPOPA</name>
<dbReference type="InterPro" id="IPR054787">
    <property type="entry name" value="TrlF_ATPase"/>
</dbReference>
<dbReference type="Proteomes" id="UP000254519">
    <property type="component" value="Unassembled WGS sequence"/>
</dbReference>
<accession>A0A380C199</accession>